<evidence type="ECO:0000256" key="8">
    <source>
        <dbReference type="ARBA" id="ARBA00022946"/>
    </source>
</evidence>
<keyword evidence="9 13" id="KW-0811">Translocation</keyword>
<keyword evidence="3 13" id="KW-0813">Transport</keyword>
<protein>
    <recommendedName>
        <fullName evidence="12 13">Mitochondrial import inner membrane translocase subunit TIM44</fullName>
    </recommendedName>
</protein>
<dbReference type="GO" id="GO:0005743">
    <property type="term" value="C:mitochondrial inner membrane"/>
    <property type="evidence" value="ECO:0007669"/>
    <property type="project" value="UniProtKB-SubCell"/>
</dbReference>
<dbReference type="EMBL" id="SWFS01000179">
    <property type="protein sequence ID" value="KAA8915293.1"/>
    <property type="molecule type" value="Genomic_DNA"/>
</dbReference>
<dbReference type="VEuPathDB" id="FungiDB:TRICI_002650"/>
<evidence type="ECO:0000256" key="9">
    <source>
        <dbReference type="ARBA" id="ARBA00023010"/>
    </source>
</evidence>
<gene>
    <name evidence="16" type="ORF">TRICI_002650</name>
</gene>
<keyword evidence="17" id="KW-1185">Reference proteome</keyword>
<dbReference type="OrthoDB" id="10265990at2759"/>
<dbReference type="InterPro" id="IPR032710">
    <property type="entry name" value="NTF2-like_dom_sf"/>
</dbReference>
<dbReference type="PANTHER" id="PTHR10721">
    <property type="entry name" value="MITOCHONDRIAL IMPORT INNER MEMBRANE TRANSLOCASE SUBUNIT TIM44"/>
    <property type="match status" value="1"/>
</dbReference>
<evidence type="ECO:0000313" key="16">
    <source>
        <dbReference type="EMBL" id="KAA8915293.1"/>
    </source>
</evidence>
<dbReference type="FunFam" id="3.10.450.240:FF:000002">
    <property type="entry name" value="Mitochondrial import inner membrane translocase subunit TIM44"/>
    <property type="match status" value="1"/>
</dbReference>
<keyword evidence="6" id="KW-0067">ATP-binding</keyword>
<dbReference type="GO" id="GO:0005524">
    <property type="term" value="F:ATP binding"/>
    <property type="evidence" value="ECO:0007669"/>
    <property type="project" value="UniProtKB-KW"/>
</dbReference>
<dbReference type="AlphaFoldDB" id="A0A642VBE8"/>
<dbReference type="SUPFAM" id="SSF54427">
    <property type="entry name" value="NTF2-like"/>
    <property type="match status" value="1"/>
</dbReference>
<evidence type="ECO:0000256" key="13">
    <source>
        <dbReference type="PIRNR" id="PIRNR037871"/>
    </source>
</evidence>
<comment type="similarity">
    <text evidence="2 13">Belongs to the Tim44 family.</text>
</comment>
<dbReference type="GO" id="GO:0030150">
    <property type="term" value="P:protein import into mitochondrial matrix"/>
    <property type="evidence" value="ECO:0007669"/>
    <property type="project" value="InterPro"/>
</dbReference>
<comment type="subcellular location">
    <subcellularLocation>
        <location evidence="1">Mitochondrion inner membrane</location>
        <topology evidence="1">Peripheral membrane protein</topology>
    </subcellularLocation>
</comment>
<evidence type="ECO:0000256" key="14">
    <source>
        <dbReference type="SAM" id="MobiDB-lite"/>
    </source>
</evidence>
<keyword evidence="11 13" id="KW-0472">Membrane</keyword>
<evidence type="ECO:0000256" key="2">
    <source>
        <dbReference type="ARBA" id="ARBA00009597"/>
    </source>
</evidence>
<evidence type="ECO:0000256" key="11">
    <source>
        <dbReference type="ARBA" id="ARBA00023136"/>
    </source>
</evidence>
<evidence type="ECO:0000259" key="15">
    <source>
        <dbReference type="SMART" id="SM00978"/>
    </source>
</evidence>
<evidence type="ECO:0000256" key="6">
    <source>
        <dbReference type="ARBA" id="ARBA00022840"/>
    </source>
</evidence>
<keyword evidence="4" id="KW-0547">Nucleotide-binding</keyword>
<reference evidence="16" key="1">
    <citation type="journal article" date="2019" name="G3 (Bethesda)">
        <title>Genome Assemblies of Two Rare Opportunistic Yeast Pathogens: Diutina rugosa (syn. Candida rugosa) and Trichomonascus ciferrii (syn. Candida ciferrii).</title>
        <authorList>
            <person name="Mixao V."/>
            <person name="Saus E."/>
            <person name="Hansen A.P."/>
            <person name="Lass-Florl C."/>
            <person name="Gabaldon T."/>
        </authorList>
    </citation>
    <scope>NUCLEOTIDE SEQUENCE</scope>
    <source>
        <strain evidence="16">CBS 4856</strain>
    </source>
</reference>
<dbReference type="InterPro" id="IPR017303">
    <property type="entry name" value="Tim44"/>
</dbReference>
<keyword evidence="8" id="KW-0809">Transit peptide</keyword>
<keyword evidence="7 13" id="KW-0653">Protein transport</keyword>
<evidence type="ECO:0000256" key="12">
    <source>
        <dbReference type="ARBA" id="ARBA00074309"/>
    </source>
</evidence>
<evidence type="ECO:0000256" key="4">
    <source>
        <dbReference type="ARBA" id="ARBA00022741"/>
    </source>
</evidence>
<comment type="caution">
    <text evidence="16">The sequence shown here is derived from an EMBL/GenBank/DDBJ whole genome shotgun (WGS) entry which is preliminary data.</text>
</comment>
<comment type="function">
    <text evidence="13">Essential component of the PAM complex, a complex required for the translocation of transit peptide-containing proteins from the inner membrane into the mitochondrial matrix in an ATP-dependent manner.</text>
</comment>
<sequence>MLRLTTRQARVNGLVASNRLRTGRLIHTTPGLLQKKTNSSESSSGDPDPNSGKTPFQVFYDTFKQEWSKSKELQDDIKALQDETGRMAESESFKRAKEAMEKAREGGTAATSVAGKGLRSVGKAVGTGASHAWDSRLVKGTRTAVSKTADTLDKATEPVRQTEFYKNVKEVIDDGSSIRYGGYEDKEARRKRRELEERKRIERDLKEGINRQKVSENPEAGQDVIAHETAKPEKNWKEDFERSALGKKWSDLKLAYEESENGFISSIRSITDKIGSFFEETEAARVVTQFKQMDPTFNQEDFLRDVRQYILPEVLDAYVKGDEETLKLWLSEAPLNVYAHQAKEYKQKGIYSAGRVIDIRGVDILNAKMLQPSEVPVYVIGCRAQEVHMYKDLKTDEIVAGMEDHVQMSTYAMVMTRDSEDLDNPETKGWKLLELVRGQTRDWM</sequence>
<evidence type="ECO:0000256" key="7">
    <source>
        <dbReference type="ARBA" id="ARBA00022927"/>
    </source>
</evidence>
<dbReference type="PANTHER" id="PTHR10721:SF1">
    <property type="entry name" value="MITOCHONDRIAL IMPORT INNER MEMBRANE TRANSLOCASE SUBUNIT TIM44"/>
    <property type="match status" value="1"/>
</dbReference>
<feature type="region of interest" description="Disordered" evidence="14">
    <location>
        <begin position="25"/>
        <end position="56"/>
    </location>
</feature>
<dbReference type="Gene3D" id="3.10.450.240">
    <property type="match status" value="1"/>
</dbReference>
<keyword evidence="5 13" id="KW-0999">Mitochondrion inner membrane</keyword>
<dbReference type="SMART" id="SM00978">
    <property type="entry name" value="Tim44"/>
    <property type="match status" value="1"/>
</dbReference>
<evidence type="ECO:0000256" key="1">
    <source>
        <dbReference type="ARBA" id="ARBA00004637"/>
    </source>
</evidence>
<evidence type="ECO:0000256" key="10">
    <source>
        <dbReference type="ARBA" id="ARBA00023128"/>
    </source>
</evidence>
<dbReference type="PIRSF" id="PIRSF037871">
    <property type="entry name" value="TIM44"/>
    <property type="match status" value="1"/>
</dbReference>
<keyword evidence="10 13" id="KW-0496">Mitochondrion</keyword>
<accession>A0A642VBE8</accession>
<dbReference type="GO" id="GO:0051087">
    <property type="term" value="F:protein-folding chaperone binding"/>
    <property type="evidence" value="ECO:0007669"/>
    <property type="project" value="InterPro"/>
</dbReference>
<evidence type="ECO:0000256" key="3">
    <source>
        <dbReference type="ARBA" id="ARBA00022448"/>
    </source>
</evidence>
<feature type="compositionally biased region" description="Polar residues" evidence="14">
    <location>
        <begin position="35"/>
        <end position="45"/>
    </location>
</feature>
<dbReference type="InterPro" id="IPR007379">
    <property type="entry name" value="Tim44-like_dom"/>
</dbReference>
<proteinExistence type="inferred from homology"/>
<evidence type="ECO:0000256" key="5">
    <source>
        <dbReference type="ARBA" id="ARBA00022792"/>
    </source>
</evidence>
<name>A0A642VBE8_9ASCO</name>
<dbReference type="Pfam" id="PF04280">
    <property type="entry name" value="Tim44"/>
    <property type="match status" value="1"/>
</dbReference>
<evidence type="ECO:0000313" key="17">
    <source>
        <dbReference type="Proteomes" id="UP000761534"/>
    </source>
</evidence>
<feature type="domain" description="Tim44-like" evidence="15">
    <location>
        <begin position="283"/>
        <end position="437"/>
    </location>
</feature>
<dbReference type="InterPro" id="IPR039544">
    <property type="entry name" value="Tim44-like"/>
</dbReference>
<organism evidence="16 17">
    <name type="scientific">Trichomonascus ciferrii</name>
    <dbReference type="NCBI Taxonomy" id="44093"/>
    <lineage>
        <taxon>Eukaryota</taxon>
        <taxon>Fungi</taxon>
        <taxon>Dikarya</taxon>
        <taxon>Ascomycota</taxon>
        <taxon>Saccharomycotina</taxon>
        <taxon>Dipodascomycetes</taxon>
        <taxon>Dipodascales</taxon>
        <taxon>Trichomonascaceae</taxon>
        <taxon>Trichomonascus</taxon>
        <taxon>Trichomonascus ciferrii complex</taxon>
    </lineage>
</organism>
<dbReference type="Proteomes" id="UP000761534">
    <property type="component" value="Unassembled WGS sequence"/>
</dbReference>